<name>A0A133YC59_9FIRM</name>
<comment type="caution">
    <text evidence="1">The sequence shown here is derived from an EMBL/GenBank/DDBJ whole genome shotgun (WGS) entry which is preliminary data.</text>
</comment>
<evidence type="ECO:0000313" key="2">
    <source>
        <dbReference type="Proteomes" id="UP000070080"/>
    </source>
</evidence>
<organism evidence="1 2">
    <name type="scientific">Amygdalobacter nucleatus</name>
    <dbReference type="NCBI Taxonomy" id="3029274"/>
    <lineage>
        <taxon>Bacteria</taxon>
        <taxon>Bacillati</taxon>
        <taxon>Bacillota</taxon>
        <taxon>Clostridia</taxon>
        <taxon>Eubacteriales</taxon>
        <taxon>Oscillospiraceae</taxon>
        <taxon>Amygdalobacter</taxon>
    </lineage>
</organism>
<dbReference type="AlphaFoldDB" id="A0A133YC59"/>
<dbReference type="EMBL" id="LSCV01000025">
    <property type="protein sequence ID" value="KXB40783.1"/>
    <property type="molecule type" value="Genomic_DNA"/>
</dbReference>
<evidence type="ECO:0000313" key="1">
    <source>
        <dbReference type="EMBL" id="KXB40783.1"/>
    </source>
</evidence>
<protein>
    <submittedName>
        <fullName evidence="1">Uncharacterized protein</fullName>
    </submittedName>
</protein>
<dbReference type="STRING" id="1497955.HMPREF1872_00814"/>
<reference evidence="2" key="1">
    <citation type="submission" date="2016-01" db="EMBL/GenBank/DDBJ databases">
        <authorList>
            <person name="Mitreva M."/>
            <person name="Pepin K.H."/>
            <person name="Mihindukulasuriya K.A."/>
            <person name="Fulton R."/>
            <person name="Fronick C."/>
            <person name="O'Laughlin M."/>
            <person name="Miner T."/>
            <person name="Herter B."/>
            <person name="Rosa B.A."/>
            <person name="Cordes M."/>
            <person name="Tomlinson C."/>
            <person name="Wollam A."/>
            <person name="Palsikar V.B."/>
            <person name="Mardis E.R."/>
            <person name="Wilson R.K."/>
        </authorList>
    </citation>
    <scope>NUCLEOTIDE SEQUENCE [LARGE SCALE GENOMIC DNA]</scope>
    <source>
        <strain evidence="2">KA00274</strain>
    </source>
</reference>
<sequence>MCNSSHFYTIIGYIQRKASAAAIIYEFMNYAKKQVKLHRLCSNSFLLV</sequence>
<proteinExistence type="predicted"/>
<dbReference type="Proteomes" id="UP000070080">
    <property type="component" value="Unassembled WGS sequence"/>
</dbReference>
<gene>
    <name evidence="1" type="ORF">HMPREF1872_00814</name>
</gene>
<keyword evidence="2" id="KW-1185">Reference proteome</keyword>
<accession>A0A133YC59</accession>